<evidence type="ECO:0000313" key="3">
    <source>
        <dbReference type="Proteomes" id="UP001501758"/>
    </source>
</evidence>
<evidence type="ECO:0000256" key="1">
    <source>
        <dbReference type="SAM" id="SignalP"/>
    </source>
</evidence>
<dbReference type="Proteomes" id="UP001501758">
    <property type="component" value="Unassembled WGS sequence"/>
</dbReference>
<dbReference type="RefSeq" id="WP_343911947.1">
    <property type="nucleotide sequence ID" value="NZ_BAAAGE010000001.1"/>
</dbReference>
<evidence type="ECO:0008006" key="4">
    <source>
        <dbReference type="Google" id="ProtNLM"/>
    </source>
</evidence>
<reference evidence="3" key="1">
    <citation type="journal article" date="2019" name="Int. J. Syst. Evol. Microbiol.">
        <title>The Global Catalogue of Microorganisms (GCM) 10K type strain sequencing project: providing services to taxonomists for standard genome sequencing and annotation.</title>
        <authorList>
            <consortium name="The Broad Institute Genomics Platform"/>
            <consortium name="The Broad Institute Genome Sequencing Center for Infectious Disease"/>
            <person name="Wu L."/>
            <person name="Ma J."/>
        </authorList>
    </citation>
    <scope>NUCLEOTIDE SEQUENCE [LARGE SCALE GENOMIC DNA]</scope>
    <source>
        <strain evidence="3">JCM 15974</strain>
    </source>
</reference>
<dbReference type="EMBL" id="BAAAGE010000001">
    <property type="protein sequence ID" value="GAA0718890.1"/>
    <property type="molecule type" value="Genomic_DNA"/>
</dbReference>
<protein>
    <recommendedName>
        <fullName evidence="4">Lipoprotein</fullName>
    </recommendedName>
</protein>
<feature type="chain" id="PRO_5047244495" description="Lipoprotein" evidence="1">
    <location>
        <begin position="22"/>
        <end position="285"/>
    </location>
</feature>
<proteinExistence type="predicted"/>
<keyword evidence="1" id="KW-0732">Signal</keyword>
<sequence length="285" mass="32058">MKKLLICIVVLGLIASCAVEDMDDTIAIQNSDKENFEMYNSLDGAMDNFDLISEQAFNEVQASSKSSSSSCESLELLIAYNENPIPGFANYDYYSKMVLNYTEEQCQFDDWTGRLEYYVAGVFQEKWKDSTVFKNVRGDEGYSFDGYRVAEQNADLSTETTKVFDVIIDGVITEPDGDSYRYTANRNFTFENRFTADEVITLEESSLVEGITQTYFMKSESVSGNPLVYKVACFDRPIFLKYPVQGSLDFSSSFGVNFNIDFGDGSCDKEVVLNGDNGESIVFDL</sequence>
<accession>A0ABP3TVT3</accession>
<dbReference type="PROSITE" id="PS51257">
    <property type="entry name" value="PROKAR_LIPOPROTEIN"/>
    <property type="match status" value="1"/>
</dbReference>
<gene>
    <name evidence="2" type="ORF">GCM10009430_17570</name>
</gene>
<evidence type="ECO:0000313" key="2">
    <source>
        <dbReference type="EMBL" id="GAA0718890.1"/>
    </source>
</evidence>
<keyword evidence="3" id="KW-1185">Reference proteome</keyword>
<organism evidence="2 3">
    <name type="scientific">Aquimarina litoralis</name>
    <dbReference type="NCBI Taxonomy" id="584605"/>
    <lineage>
        <taxon>Bacteria</taxon>
        <taxon>Pseudomonadati</taxon>
        <taxon>Bacteroidota</taxon>
        <taxon>Flavobacteriia</taxon>
        <taxon>Flavobacteriales</taxon>
        <taxon>Flavobacteriaceae</taxon>
        <taxon>Aquimarina</taxon>
    </lineage>
</organism>
<feature type="signal peptide" evidence="1">
    <location>
        <begin position="1"/>
        <end position="21"/>
    </location>
</feature>
<comment type="caution">
    <text evidence="2">The sequence shown here is derived from an EMBL/GenBank/DDBJ whole genome shotgun (WGS) entry which is preliminary data.</text>
</comment>
<name>A0ABP3TVT3_9FLAO</name>